<dbReference type="EMBL" id="BGZJ01000001">
    <property type="protein sequence ID" value="GBO93076.1"/>
    <property type="molecule type" value="Genomic_DNA"/>
</dbReference>
<organism evidence="13 14">
    <name type="scientific">Mesosutterella multiformis</name>
    <dbReference type="NCBI Taxonomy" id="2259133"/>
    <lineage>
        <taxon>Bacteria</taxon>
        <taxon>Pseudomonadati</taxon>
        <taxon>Pseudomonadota</taxon>
        <taxon>Betaproteobacteria</taxon>
        <taxon>Burkholderiales</taxon>
        <taxon>Sutterellaceae</taxon>
        <taxon>Mesosutterella</taxon>
    </lineage>
</organism>
<keyword evidence="14" id="KW-1185">Reference proteome</keyword>
<feature type="binding site" evidence="10">
    <location>
        <begin position="14"/>
        <end position="16"/>
    </location>
    <ligand>
        <name>UDP-N-acetyl-alpha-D-glucosamine</name>
        <dbReference type="ChEBI" id="CHEBI:57705"/>
    </ligand>
</feature>
<dbReference type="EC" id="2.4.1.227" evidence="10"/>
<proteinExistence type="inferred from homology"/>
<keyword evidence="9 10" id="KW-0961">Cell wall biogenesis/degradation</keyword>
<comment type="catalytic activity">
    <reaction evidence="10">
        <text>di-trans,octa-cis-undecaprenyl diphospho-N-acetyl-alpha-D-muramoyl-L-alanyl-D-glutamyl-meso-2,6-diaminopimeloyl-D-alanyl-D-alanine + UDP-N-acetyl-alpha-D-glucosamine = di-trans,octa-cis-undecaprenyl diphospho-[N-acetyl-alpha-D-glucosaminyl-(1-&gt;4)]-N-acetyl-alpha-D-muramoyl-L-alanyl-D-glutamyl-meso-2,6-diaminopimeloyl-D-alanyl-D-alanine + UDP + H(+)</text>
        <dbReference type="Rhea" id="RHEA:31227"/>
        <dbReference type="ChEBI" id="CHEBI:15378"/>
        <dbReference type="ChEBI" id="CHEBI:57705"/>
        <dbReference type="ChEBI" id="CHEBI:58223"/>
        <dbReference type="ChEBI" id="CHEBI:61387"/>
        <dbReference type="ChEBI" id="CHEBI:61388"/>
        <dbReference type="EC" id="2.4.1.227"/>
    </reaction>
</comment>
<feature type="binding site" evidence="10">
    <location>
        <position position="167"/>
    </location>
    <ligand>
        <name>UDP-N-acetyl-alpha-D-glucosamine</name>
        <dbReference type="ChEBI" id="CHEBI:57705"/>
    </ligand>
</feature>
<dbReference type="Pfam" id="PF04101">
    <property type="entry name" value="Glyco_tran_28_C"/>
    <property type="match status" value="1"/>
</dbReference>
<comment type="caution">
    <text evidence="13">The sequence shown here is derived from an EMBL/GenBank/DDBJ whole genome shotgun (WGS) entry which is preliminary data.</text>
</comment>
<dbReference type="InterPro" id="IPR006009">
    <property type="entry name" value="GlcNAc_MurG"/>
</dbReference>
<dbReference type="GO" id="GO:0071555">
    <property type="term" value="P:cell wall organization"/>
    <property type="evidence" value="ECO:0007669"/>
    <property type="project" value="UniProtKB-KW"/>
</dbReference>
<evidence type="ECO:0000256" key="6">
    <source>
        <dbReference type="ARBA" id="ARBA00022984"/>
    </source>
</evidence>
<sequence length="366" mass="38349">MGSDKHLVIAAAGTGGHVMPGLAVAAEMIARGWEVSWLGTEAGMEKMLVSKKGIEFDAVDFSGVRGHGLAGAVSGAVKLAKAFPAAKAILQKRRATAFFSTGGYIAVPSAIAAHRMGIPAVVMNCDAASLLSVRLVLPFIDALACGFEGEAAERGGKKAVVTGNPVRQEITKIDPPSERFAGRGGRLRLLVFGGSLGARFLNHLLPKAISLLPSDSRPEIIHQCGFKAVDEVKALYAEAGVEAAVQPFIEDMAAAYTWSDLVLCRAGATSVSEICSAGAASLLVPLVVKTTSHQLQNALFMEQNGASRCLRQDTLTPERLSAVLASIDRAQLLSMAEAARKLSHSNAASAVADMIESRADRTFRVS</sequence>
<evidence type="ECO:0000313" key="13">
    <source>
        <dbReference type="EMBL" id="GBO93076.1"/>
    </source>
</evidence>
<dbReference type="GO" id="GO:0009252">
    <property type="term" value="P:peptidoglycan biosynthetic process"/>
    <property type="evidence" value="ECO:0007669"/>
    <property type="project" value="UniProtKB-UniRule"/>
</dbReference>
<dbReference type="SUPFAM" id="SSF53756">
    <property type="entry name" value="UDP-Glycosyltransferase/glycogen phosphorylase"/>
    <property type="match status" value="1"/>
</dbReference>
<dbReference type="AlphaFoldDB" id="A0A388SA51"/>
<evidence type="ECO:0000256" key="5">
    <source>
        <dbReference type="ARBA" id="ARBA00022960"/>
    </source>
</evidence>
<comment type="subcellular location">
    <subcellularLocation>
        <location evidence="10">Cell membrane</location>
        <topology evidence="10">Peripheral membrane protein</topology>
        <orientation evidence="10">Cytoplasmic side</orientation>
    </subcellularLocation>
</comment>
<evidence type="ECO:0000256" key="10">
    <source>
        <dbReference type="HAMAP-Rule" id="MF_00033"/>
    </source>
</evidence>
<keyword evidence="3 10" id="KW-0328">Glycosyltransferase</keyword>
<comment type="caution">
    <text evidence="10">Lacks conserved residue(s) required for the propagation of feature annotation.</text>
</comment>
<evidence type="ECO:0000256" key="2">
    <source>
        <dbReference type="ARBA" id="ARBA00022618"/>
    </source>
</evidence>
<name>A0A388SA51_9BURK</name>
<dbReference type="Pfam" id="PF03033">
    <property type="entry name" value="Glyco_transf_28"/>
    <property type="match status" value="1"/>
</dbReference>
<dbReference type="GO" id="GO:0005886">
    <property type="term" value="C:plasma membrane"/>
    <property type="evidence" value="ECO:0007669"/>
    <property type="project" value="UniProtKB-SubCell"/>
</dbReference>
<dbReference type="GO" id="GO:0050511">
    <property type="term" value="F:undecaprenyldiphospho-muramoylpentapeptide beta-N-acetylglucosaminyltransferase activity"/>
    <property type="evidence" value="ECO:0007669"/>
    <property type="project" value="UniProtKB-UniRule"/>
</dbReference>
<evidence type="ECO:0000256" key="1">
    <source>
        <dbReference type="ARBA" id="ARBA00022475"/>
    </source>
</evidence>
<reference evidence="13 14" key="1">
    <citation type="journal article" date="2018" name="Int. J. Syst. Evol. Microbiol.">
        <title>Mesosutterella multiformis gen. nov., sp. nov., a member of the family Sutterellaceae and Sutterella megalosphaeroides sp. nov., isolated from human faeces.</title>
        <authorList>
            <person name="Sakamoto M."/>
            <person name="Ikeyama N."/>
            <person name="Kunihiro T."/>
            <person name="Iino T."/>
            <person name="Yuki M."/>
            <person name="Ohkuma M."/>
        </authorList>
    </citation>
    <scope>NUCLEOTIDE SEQUENCE [LARGE SCALE GENOMIC DNA]</scope>
    <source>
        <strain evidence="13 14">4NBBH2</strain>
    </source>
</reference>
<accession>A0A388SA51</accession>
<comment type="pathway">
    <text evidence="10">Cell wall biogenesis; peptidoglycan biosynthesis.</text>
</comment>
<dbReference type="OrthoDB" id="9808936at2"/>
<protein>
    <recommendedName>
        <fullName evidence="10">UDP-N-acetylglucosamine--N-acetylmuramyl-(pentapeptide) pyrophosphoryl-undecaprenol N-acetylglucosamine transferase</fullName>
        <ecNumber evidence="10">2.4.1.227</ecNumber>
    </recommendedName>
    <alternativeName>
        <fullName evidence="10">Undecaprenyl-PP-MurNAc-pentapeptide-UDPGlcNAc GlcNAc transferase</fullName>
    </alternativeName>
</protein>
<dbReference type="GO" id="GO:0051991">
    <property type="term" value="F:UDP-N-acetyl-D-glucosamine:N-acetylmuramoyl-L-alanyl-D-glutamyl-meso-2,6-diaminopimelyl-D-alanyl-D-alanine-diphosphoundecaprenol 4-beta-N-acetylglucosaminlytransferase activity"/>
    <property type="evidence" value="ECO:0007669"/>
    <property type="project" value="RHEA"/>
</dbReference>
<dbReference type="PANTHER" id="PTHR21015:SF22">
    <property type="entry name" value="GLYCOSYLTRANSFERASE"/>
    <property type="match status" value="1"/>
</dbReference>
<keyword evidence="6 10" id="KW-0573">Peptidoglycan synthesis</keyword>
<dbReference type="InterPro" id="IPR004276">
    <property type="entry name" value="GlycoTrans_28_N"/>
</dbReference>
<evidence type="ECO:0000256" key="8">
    <source>
        <dbReference type="ARBA" id="ARBA00023306"/>
    </source>
</evidence>
<dbReference type="Proteomes" id="UP000266091">
    <property type="component" value="Unassembled WGS sequence"/>
</dbReference>
<feature type="binding site" evidence="10">
    <location>
        <position position="294"/>
    </location>
    <ligand>
        <name>UDP-N-acetyl-alpha-D-glucosamine</name>
        <dbReference type="ChEBI" id="CHEBI:57705"/>
    </ligand>
</feature>
<gene>
    <name evidence="10 13" type="primary">murG</name>
    <name evidence="13" type="ORF">MESMUL_04300</name>
</gene>
<comment type="similarity">
    <text evidence="10">Belongs to the glycosyltransferase 28 family. MurG subfamily.</text>
</comment>
<dbReference type="Gene3D" id="3.40.50.2000">
    <property type="entry name" value="Glycogen Phosphorylase B"/>
    <property type="match status" value="2"/>
</dbReference>
<dbReference type="UniPathway" id="UPA00219"/>
<comment type="function">
    <text evidence="10">Cell wall formation. Catalyzes the transfer of a GlcNAc subunit on undecaprenyl-pyrophosphoryl-MurNAc-pentapeptide (lipid intermediate I) to form undecaprenyl-pyrophosphoryl-MurNAc-(pentapeptide)GlcNAc (lipid intermediate II).</text>
</comment>
<feature type="domain" description="Glycosyltransferase family 28 N-terminal" evidence="11">
    <location>
        <begin position="8"/>
        <end position="122"/>
    </location>
</feature>
<evidence type="ECO:0000259" key="11">
    <source>
        <dbReference type="Pfam" id="PF03033"/>
    </source>
</evidence>
<evidence type="ECO:0000313" key="14">
    <source>
        <dbReference type="Proteomes" id="UP000266091"/>
    </source>
</evidence>
<keyword evidence="7 10" id="KW-0472">Membrane</keyword>
<dbReference type="GO" id="GO:0008360">
    <property type="term" value="P:regulation of cell shape"/>
    <property type="evidence" value="ECO:0007669"/>
    <property type="project" value="UniProtKB-KW"/>
</dbReference>
<feature type="domain" description="Glycosyl transferase family 28 C-terminal" evidence="12">
    <location>
        <begin position="189"/>
        <end position="346"/>
    </location>
</feature>
<dbReference type="PANTHER" id="PTHR21015">
    <property type="entry name" value="UDP-N-ACETYLGLUCOSAMINE--N-ACETYLMURAMYL-(PENTAPEPTIDE) PYROPHOSPHORYL-UNDECAPRENOL N-ACETYLGLUCOSAMINE TRANSFERASE 1"/>
    <property type="match status" value="1"/>
</dbReference>
<evidence type="ECO:0000256" key="3">
    <source>
        <dbReference type="ARBA" id="ARBA00022676"/>
    </source>
</evidence>
<keyword evidence="5 10" id="KW-0133">Cell shape</keyword>
<dbReference type="GO" id="GO:0051301">
    <property type="term" value="P:cell division"/>
    <property type="evidence" value="ECO:0007669"/>
    <property type="project" value="UniProtKB-KW"/>
</dbReference>
<evidence type="ECO:0000256" key="9">
    <source>
        <dbReference type="ARBA" id="ARBA00023316"/>
    </source>
</evidence>
<dbReference type="CDD" id="cd03785">
    <property type="entry name" value="GT28_MurG"/>
    <property type="match status" value="1"/>
</dbReference>
<feature type="binding site" evidence="10">
    <location>
        <position position="249"/>
    </location>
    <ligand>
        <name>UDP-N-acetyl-alpha-D-glucosamine</name>
        <dbReference type="ChEBI" id="CHEBI:57705"/>
    </ligand>
</feature>
<keyword evidence="2 10" id="KW-0132">Cell division</keyword>
<evidence type="ECO:0000256" key="7">
    <source>
        <dbReference type="ARBA" id="ARBA00023136"/>
    </source>
</evidence>
<keyword evidence="8 10" id="KW-0131">Cell cycle</keyword>
<dbReference type="RefSeq" id="WP_116269540.1">
    <property type="nucleotide sequence ID" value="NZ_BGZJ01000001.1"/>
</dbReference>
<dbReference type="InterPro" id="IPR007235">
    <property type="entry name" value="Glyco_trans_28_C"/>
</dbReference>
<dbReference type="GO" id="GO:0005975">
    <property type="term" value="P:carbohydrate metabolic process"/>
    <property type="evidence" value="ECO:0007669"/>
    <property type="project" value="InterPro"/>
</dbReference>
<evidence type="ECO:0000259" key="12">
    <source>
        <dbReference type="Pfam" id="PF04101"/>
    </source>
</evidence>
<keyword evidence="4 10" id="KW-0808">Transferase</keyword>
<keyword evidence="1 10" id="KW-1003">Cell membrane</keyword>
<accession>A0A401LKP0</accession>
<dbReference type="HAMAP" id="MF_00033">
    <property type="entry name" value="MurG"/>
    <property type="match status" value="1"/>
</dbReference>
<evidence type="ECO:0000256" key="4">
    <source>
        <dbReference type="ARBA" id="ARBA00022679"/>
    </source>
</evidence>
<dbReference type="NCBIfam" id="TIGR01133">
    <property type="entry name" value="murG"/>
    <property type="match status" value="1"/>
</dbReference>
<feature type="binding site" evidence="10">
    <location>
        <position position="195"/>
    </location>
    <ligand>
        <name>UDP-N-acetyl-alpha-D-glucosamine</name>
        <dbReference type="ChEBI" id="CHEBI:57705"/>
    </ligand>
</feature>